<dbReference type="NCBIfam" id="NF038084">
    <property type="entry name" value="DHCW_cupin"/>
    <property type="match status" value="1"/>
</dbReference>
<dbReference type="Gene3D" id="2.60.120.10">
    <property type="entry name" value="Jelly Rolls"/>
    <property type="match status" value="1"/>
</dbReference>
<dbReference type="Proteomes" id="UP000032487">
    <property type="component" value="Unassembled WGS sequence"/>
</dbReference>
<organism evidence="1 2">
    <name type="scientific">Stutzerimonas stutzeri</name>
    <name type="common">Pseudomonas stutzeri</name>
    <dbReference type="NCBI Taxonomy" id="316"/>
    <lineage>
        <taxon>Bacteria</taxon>
        <taxon>Pseudomonadati</taxon>
        <taxon>Pseudomonadota</taxon>
        <taxon>Gammaproteobacteria</taxon>
        <taxon>Pseudomonadales</taxon>
        <taxon>Pseudomonadaceae</taxon>
        <taxon>Stutzerimonas</taxon>
    </lineage>
</organism>
<dbReference type="SUPFAM" id="SSF51182">
    <property type="entry name" value="RmlC-like cupins"/>
    <property type="match status" value="1"/>
</dbReference>
<proteinExistence type="predicted"/>
<dbReference type="RefSeq" id="WP_045161784.1">
    <property type="nucleotide sequence ID" value="NZ_JYHV01000015.1"/>
</dbReference>
<dbReference type="InterPro" id="IPR011051">
    <property type="entry name" value="RmlC_Cupin_sf"/>
</dbReference>
<reference evidence="1 2" key="1">
    <citation type="submission" date="2015-02" db="EMBL/GenBank/DDBJ databases">
        <title>Draft genome sequence of Pseudomonas stutzeri NT0128 isolated from wheat (Triticum turgidum) rhizosphere.</title>
        <authorList>
            <person name="Tovi N."/>
            <person name="Frenk S."/>
            <person name="Hadar Y."/>
            <person name="Minz D."/>
        </authorList>
    </citation>
    <scope>NUCLEOTIDE SEQUENCE [LARGE SCALE GENOMIC DNA]</scope>
    <source>
        <strain evidence="1 2">NT0128</strain>
    </source>
</reference>
<evidence type="ECO:0000313" key="2">
    <source>
        <dbReference type="Proteomes" id="UP000032487"/>
    </source>
</evidence>
<dbReference type="InterPro" id="IPR047713">
    <property type="entry name" value="DHCW_cupin"/>
</dbReference>
<accession>A0A0D9ANJ6</accession>
<comment type="caution">
    <text evidence="1">The sequence shown here is derived from an EMBL/GenBank/DDBJ whole genome shotgun (WGS) entry which is preliminary data.</text>
</comment>
<dbReference type="AlphaFoldDB" id="A0A0D9ANJ6"/>
<sequence>MQLNAIPFGTTDWSLVQPSEHPGETGSALWRTCHFGDIRVRIVEYSAGYLADHWCSKGHILFCLEGELHTELDDGRTFILKPGMSYQVADNAEAHRSSTAVGAKLFVVD</sequence>
<dbReference type="InterPro" id="IPR014710">
    <property type="entry name" value="RmlC-like_jellyroll"/>
</dbReference>
<dbReference type="PATRIC" id="fig|316.101.peg.792"/>
<protein>
    <recommendedName>
        <fullName evidence="3">DHCW motif cupin fold protein</fullName>
    </recommendedName>
</protein>
<dbReference type="EMBL" id="JYHV01000015">
    <property type="protein sequence ID" value="KJH82244.1"/>
    <property type="molecule type" value="Genomic_DNA"/>
</dbReference>
<evidence type="ECO:0000313" key="1">
    <source>
        <dbReference type="EMBL" id="KJH82244.1"/>
    </source>
</evidence>
<evidence type="ECO:0008006" key="3">
    <source>
        <dbReference type="Google" id="ProtNLM"/>
    </source>
</evidence>
<gene>
    <name evidence="1" type="ORF">UF78_08850</name>
</gene>
<name>A0A0D9ANJ6_STUST</name>
<dbReference type="OrthoDB" id="9794443at2"/>